<dbReference type="InterPro" id="IPR036890">
    <property type="entry name" value="HATPase_C_sf"/>
</dbReference>
<keyword evidence="7" id="KW-0812">Transmembrane</keyword>
<dbReference type="PROSITE" id="PS50112">
    <property type="entry name" value="PAS"/>
    <property type="match status" value="1"/>
</dbReference>
<keyword evidence="4" id="KW-1003">Cell membrane</keyword>
<evidence type="ECO:0000256" key="4">
    <source>
        <dbReference type="ARBA" id="ARBA00022475"/>
    </source>
</evidence>
<comment type="caution">
    <text evidence="18">The sequence shown here is derived from an EMBL/GenBank/DDBJ whole genome shotgun (WGS) entry which is preliminary data.</text>
</comment>
<dbReference type="InterPro" id="IPR004358">
    <property type="entry name" value="Sig_transdc_His_kin-like_C"/>
</dbReference>
<dbReference type="SMART" id="SM00387">
    <property type="entry name" value="HATPase_c"/>
    <property type="match status" value="1"/>
</dbReference>
<dbReference type="FunFam" id="3.30.565.10:FF:000010">
    <property type="entry name" value="Sensor histidine kinase RcsC"/>
    <property type="match status" value="1"/>
</dbReference>
<organism evidence="18 19">
    <name type="scientific">Pedobacter metabolipauper</name>
    <dbReference type="NCBI Taxonomy" id="425513"/>
    <lineage>
        <taxon>Bacteria</taxon>
        <taxon>Pseudomonadati</taxon>
        <taxon>Bacteroidota</taxon>
        <taxon>Sphingobacteriia</taxon>
        <taxon>Sphingobacteriales</taxon>
        <taxon>Sphingobacteriaceae</taxon>
        <taxon>Pedobacter</taxon>
    </lineage>
</organism>
<dbReference type="PANTHER" id="PTHR45339">
    <property type="entry name" value="HYBRID SIGNAL TRANSDUCTION HISTIDINE KINASE J"/>
    <property type="match status" value="1"/>
</dbReference>
<evidence type="ECO:0000259" key="15">
    <source>
        <dbReference type="PROSITE" id="PS50109"/>
    </source>
</evidence>
<evidence type="ECO:0000256" key="11">
    <source>
        <dbReference type="ARBA" id="ARBA00022989"/>
    </source>
</evidence>
<dbReference type="EC" id="2.7.13.3" evidence="3"/>
<evidence type="ECO:0000256" key="7">
    <source>
        <dbReference type="ARBA" id="ARBA00022692"/>
    </source>
</evidence>
<feature type="domain" description="PAS" evidence="17">
    <location>
        <begin position="166"/>
        <end position="203"/>
    </location>
</feature>
<dbReference type="GO" id="GO:0005886">
    <property type="term" value="C:plasma membrane"/>
    <property type="evidence" value="ECO:0007669"/>
    <property type="project" value="UniProtKB-SubCell"/>
</dbReference>
<proteinExistence type="predicted"/>
<dbReference type="SUPFAM" id="SSF47384">
    <property type="entry name" value="Homodimeric domain of signal transducing histidine kinase"/>
    <property type="match status" value="1"/>
</dbReference>
<dbReference type="Pfam" id="PF00512">
    <property type="entry name" value="HisKA"/>
    <property type="match status" value="1"/>
</dbReference>
<evidence type="ECO:0000313" key="19">
    <source>
        <dbReference type="Proteomes" id="UP000295620"/>
    </source>
</evidence>
<dbReference type="SUPFAM" id="SSF52172">
    <property type="entry name" value="CheY-like"/>
    <property type="match status" value="2"/>
</dbReference>
<evidence type="ECO:0000256" key="1">
    <source>
        <dbReference type="ARBA" id="ARBA00000085"/>
    </source>
</evidence>
<dbReference type="Gene3D" id="3.40.50.2300">
    <property type="match status" value="2"/>
</dbReference>
<dbReference type="CDD" id="cd17546">
    <property type="entry name" value="REC_hyHK_CKI1_RcsC-like"/>
    <property type="match status" value="2"/>
</dbReference>
<dbReference type="CDD" id="cd16922">
    <property type="entry name" value="HATPase_EvgS-ArcB-TorS-like"/>
    <property type="match status" value="1"/>
</dbReference>
<dbReference type="PRINTS" id="PR00344">
    <property type="entry name" value="BCTRLSENSOR"/>
</dbReference>
<keyword evidence="5 14" id="KW-0597">Phosphoprotein</keyword>
<feature type="modified residue" description="4-aspartylphosphate" evidence="14">
    <location>
        <position position="750"/>
    </location>
</feature>
<evidence type="ECO:0000313" key="18">
    <source>
        <dbReference type="EMBL" id="TDQ06329.1"/>
    </source>
</evidence>
<keyword evidence="6" id="KW-0808">Transferase</keyword>
<evidence type="ECO:0000256" key="12">
    <source>
        <dbReference type="ARBA" id="ARBA00023012"/>
    </source>
</evidence>
<dbReference type="Gene3D" id="3.30.565.10">
    <property type="entry name" value="Histidine kinase-like ATPase, C-terminal domain"/>
    <property type="match status" value="1"/>
</dbReference>
<dbReference type="PROSITE" id="PS50109">
    <property type="entry name" value="HIS_KIN"/>
    <property type="match status" value="1"/>
</dbReference>
<keyword evidence="12" id="KW-0902">Two-component regulatory system</keyword>
<dbReference type="InterPro" id="IPR000014">
    <property type="entry name" value="PAS"/>
</dbReference>
<keyword evidence="13" id="KW-0472">Membrane</keyword>
<dbReference type="SUPFAM" id="SSF55785">
    <property type="entry name" value="PYP-like sensor domain (PAS domain)"/>
    <property type="match status" value="1"/>
</dbReference>
<dbReference type="SMART" id="SM00448">
    <property type="entry name" value="REC"/>
    <property type="match status" value="2"/>
</dbReference>
<dbReference type="AlphaFoldDB" id="A0A4R6SQC3"/>
<keyword evidence="8" id="KW-0547">Nucleotide-binding</keyword>
<dbReference type="PROSITE" id="PS50110">
    <property type="entry name" value="RESPONSE_REGULATORY"/>
    <property type="match status" value="2"/>
</dbReference>
<comment type="subcellular location">
    <subcellularLocation>
        <location evidence="2">Cell membrane</location>
        <topology evidence="2">Multi-pass membrane protein</topology>
    </subcellularLocation>
</comment>
<evidence type="ECO:0000256" key="2">
    <source>
        <dbReference type="ARBA" id="ARBA00004651"/>
    </source>
</evidence>
<keyword evidence="9 18" id="KW-0418">Kinase</keyword>
<dbReference type="FunFam" id="1.10.287.130:FF:000003">
    <property type="entry name" value="Histidine kinase"/>
    <property type="match status" value="1"/>
</dbReference>
<evidence type="ECO:0000256" key="13">
    <source>
        <dbReference type="ARBA" id="ARBA00023136"/>
    </source>
</evidence>
<dbReference type="InterPro" id="IPR035965">
    <property type="entry name" value="PAS-like_dom_sf"/>
</dbReference>
<dbReference type="Pfam" id="PF00072">
    <property type="entry name" value="Response_reg"/>
    <property type="match status" value="2"/>
</dbReference>
<dbReference type="RefSeq" id="WP_133578192.1">
    <property type="nucleotide sequence ID" value="NZ_SNYC01000009.1"/>
</dbReference>
<gene>
    <name evidence="18" type="ORF">ATK78_4399</name>
</gene>
<feature type="modified residue" description="4-aspartylphosphate" evidence="14">
    <location>
        <position position="609"/>
    </location>
</feature>
<evidence type="ECO:0000256" key="9">
    <source>
        <dbReference type="ARBA" id="ARBA00022777"/>
    </source>
</evidence>
<dbReference type="InterPro" id="IPR001789">
    <property type="entry name" value="Sig_transdc_resp-reg_receiver"/>
</dbReference>
<name>A0A4R6SQC3_9SPHI</name>
<dbReference type="InterPro" id="IPR003661">
    <property type="entry name" value="HisK_dim/P_dom"/>
</dbReference>
<evidence type="ECO:0000259" key="17">
    <source>
        <dbReference type="PROSITE" id="PS50112"/>
    </source>
</evidence>
<dbReference type="Gene3D" id="3.30.450.20">
    <property type="entry name" value="PAS domain"/>
    <property type="match status" value="1"/>
</dbReference>
<dbReference type="GO" id="GO:0005524">
    <property type="term" value="F:ATP binding"/>
    <property type="evidence" value="ECO:0007669"/>
    <property type="project" value="UniProtKB-KW"/>
</dbReference>
<reference evidence="18 19" key="1">
    <citation type="submission" date="2019-03" db="EMBL/GenBank/DDBJ databases">
        <title>Genomic Encyclopedia of Archaeal and Bacterial Type Strains, Phase II (KMG-II): from individual species to whole genera.</title>
        <authorList>
            <person name="Goeker M."/>
        </authorList>
    </citation>
    <scope>NUCLEOTIDE SEQUENCE [LARGE SCALE GENOMIC DNA]</scope>
    <source>
        <strain evidence="18 19">DSM 19035</strain>
    </source>
</reference>
<evidence type="ECO:0000256" key="5">
    <source>
        <dbReference type="ARBA" id="ARBA00022553"/>
    </source>
</evidence>
<sequence length="821" mass="92814">MDENRAAINWAKRALKFISQELQSETYEGWSTIMKKNTILLKSLAEADRLLIVKKEDEVTLSVVVPGESVKKKYIDPEALKNVNDQAIFSDMPFLELDINLTAQFKNAAAAVLIPFHEIDFQGCLVLEWDSQFDFNDDFKEFIQACLLKIKETLKLSRTYYALEELKVRFNSILQSVPQNIVFIDDSGKNSWINDKAAKLFGIPGGNVSPAVLAGLMQKLRATADNHEEISKKGQALFQSKDKHISDWHWIYSNPETRVLNVCSTPTISEHVSGRLWMFEDVTAKYLIDQHLKELNAELEEKTKLAESQNMAKSEFLANMSHEIRTPMNGVMGMTSLLDNTKLTEEQHDYVESIRISADSLLEIINEILDFSKIESGKLELEEHPFLLYKVIEETYDLMALKAQQKKLELLYLIDTDVPLEIIGDMTRIRQIIVNLVGNAIKFTEEGEILIRIKMNKRIDSLYELEFSVKDTGIGIPADKMHKLFTSFSQVDSSTTRKYGGTGLGLAISSRLVQKMNGHIRVESEEHVGTTFIFTIPVNANEVLKTLKPTPVQKDLNGKRALIIDDNHTNLYILKTHCALWGMHADIAKSGNEGLDCLAQNTYDVVVVDLLMPGMNGIDTAHEIRKKYTIPLVLFSSAGQFPGRNTSDGQLFAAILDKPIKPNYFHKVLKEVLSNAPEEKKADPVHAKTDTVTTHETEKVAILVAEDNLINQKIMVNAFKNIGLNCDVVSNGLEVLASLERQHYDLIYMDVQMPEMDGYEATRSVIKKYGDKRPVIIAMTAGAYEKDKQDCLNAGMDDYLSKPFDFDTFYAKFNKWKAKAI</sequence>
<dbReference type="InterPro" id="IPR003594">
    <property type="entry name" value="HATPase_dom"/>
</dbReference>
<keyword evidence="10" id="KW-0067">ATP-binding</keyword>
<dbReference type="PANTHER" id="PTHR45339:SF1">
    <property type="entry name" value="HYBRID SIGNAL TRANSDUCTION HISTIDINE KINASE J"/>
    <property type="match status" value="1"/>
</dbReference>
<evidence type="ECO:0000256" key="8">
    <source>
        <dbReference type="ARBA" id="ARBA00022741"/>
    </source>
</evidence>
<feature type="domain" description="Response regulatory" evidence="16">
    <location>
        <begin position="701"/>
        <end position="817"/>
    </location>
</feature>
<dbReference type="OrthoDB" id="9809670at2"/>
<dbReference type="Proteomes" id="UP000295620">
    <property type="component" value="Unassembled WGS sequence"/>
</dbReference>
<dbReference type="InterPro" id="IPR005467">
    <property type="entry name" value="His_kinase_dom"/>
</dbReference>
<dbReference type="GO" id="GO:0000155">
    <property type="term" value="F:phosphorelay sensor kinase activity"/>
    <property type="evidence" value="ECO:0007669"/>
    <property type="project" value="InterPro"/>
</dbReference>
<dbReference type="EMBL" id="SNYC01000009">
    <property type="protein sequence ID" value="TDQ06329.1"/>
    <property type="molecule type" value="Genomic_DNA"/>
</dbReference>
<comment type="catalytic activity">
    <reaction evidence="1">
        <text>ATP + protein L-histidine = ADP + protein N-phospho-L-histidine.</text>
        <dbReference type="EC" id="2.7.13.3"/>
    </reaction>
</comment>
<feature type="domain" description="Response regulatory" evidence="16">
    <location>
        <begin position="560"/>
        <end position="673"/>
    </location>
</feature>
<dbReference type="SMART" id="SM00388">
    <property type="entry name" value="HisKA"/>
    <property type="match status" value="1"/>
</dbReference>
<keyword evidence="19" id="KW-1185">Reference proteome</keyword>
<accession>A0A4R6SQC3</accession>
<evidence type="ECO:0000259" key="16">
    <source>
        <dbReference type="PROSITE" id="PS50110"/>
    </source>
</evidence>
<evidence type="ECO:0000256" key="10">
    <source>
        <dbReference type="ARBA" id="ARBA00022840"/>
    </source>
</evidence>
<evidence type="ECO:0000256" key="6">
    <source>
        <dbReference type="ARBA" id="ARBA00022679"/>
    </source>
</evidence>
<dbReference type="Gene3D" id="1.10.287.130">
    <property type="match status" value="1"/>
</dbReference>
<dbReference type="CDD" id="cd00082">
    <property type="entry name" value="HisKA"/>
    <property type="match status" value="1"/>
</dbReference>
<keyword evidence="11" id="KW-1133">Transmembrane helix</keyword>
<evidence type="ECO:0000256" key="14">
    <source>
        <dbReference type="PROSITE-ProRule" id="PRU00169"/>
    </source>
</evidence>
<dbReference type="InterPro" id="IPR011006">
    <property type="entry name" value="CheY-like_superfamily"/>
</dbReference>
<dbReference type="InterPro" id="IPR036097">
    <property type="entry name" value="HisK_dim/P_sf"/>
</dbReference>
<dbReference type="SUPFAM" id="SSF55874">
    <property type="entry name" value="ATPase domain of HSP90 chaperone/DNA topoisomerase II/histidine kinase"/>
    <property type="match status" value="1"/>
</dbReference>
<protein>
    <recommendedName>
        <fullName evidence="3">histidine kinase</fullName>
        <ecNumber evidence="3">2.7.13.3</ecNumber>
    </recommendedName>
</protein>
<dbReference type="Pfam" id="PF02518">
    <property type="entry name" value="HATPase_c"/>
    <property type="match status" value="1"/>
</dbReference>
<feature type="domain" description="Histidine kinase" evidence="15">
    <location>
        <begin position="319"/>
        <end position="540"/>
    </location>
</feature>
<evidence type="ECO:0000256" key="3">
    <source>
        <dbReference type="ARBA" id="ARBA00012438"/>
    </source>
</evidence>